<keyword evidence="5" id="KW-1185">Reference proteome</keyword>
<dbReference type="Proteomes" id="UP000253034">
    <property type="component" value="Unassembled WGS sequence"/>
</dbReference>
<keyword evidence="1" id="KW-0596">Phosphopantetheine</keyword>
<dbReference type="FunFam" id="3.30.300.30:FF:000010">
    <property type="entry name" value="Enterobactin synthetase component F"/>
    <property type="match status" value="1"/>
</dbReference>
<feature type="domain" description="Carrier" evidence="3">
    <location>
        <begin position="276"/>
        <end position="351"/>
    </location>
</feature>
<dbReference type="GO" id="GO:0031177">
    <property type="term" value="F:phosphopantetheine binding"/>
    <property type="evidence" value="ECO:0007669"/>
    <property type="project" value="TreeGrafter"/>
</dbReference>
<dbReference type="InterPro" id="IPR009081">
    <property type="entry name" value="PP-bd_ACP"/>
</dbReference>
<protein>
    <submittedName>
        <fullName evidence="4">AMP-binding enzyme</fullName>
    </submittedName>
</protein>
<comment type="caution">
    <text evidence="4">The sequence shown here is derived from an EMBL/GenBank/DDBJ whole genome shotgun (WGS) entry which is preliminary data.</text>
</comment>
<name>A0A369ADZ6_9FIRM</name>
<evidence type="ECO:0000313" key="4">
    <source>
        <dbReference type="EMBL" id="RCX07580.1"/>
    </source>
</evidence>
<dbReference type="GO" id="GO:0005737">
    <property type="term" value="C:cytoplasm"/>
    <property type="evidence" value="ECO:0007669"/>
    <property type="project" value="TreeGrafter"/>
</dbReference>
<dbReference type="RefSeq" id="WP_147273232.1">
    <property type="nucleotide sequence ID" value="NZ_QPJT01000052.1"/>
</dbReference>
<dbReference type="Gene3D" id="3.40.50.12780">
    <property type="entry name" value="N-terminal domain of ligase-like"/>
    <property type="match status" value="1"/>
</dbReference>
<sequence length="554" mass="62620">VIDINKVDMLQMTPSRMQLLLTGSSSLSCLKGLRTVMIGGEAVPESLVSELRKHTEAEIYNMYGPTETTVWSSVSLLDVKRPIDIGSAIANTRIYILDAHGRLKPVGVHGELCISGDGVARGYLGRRELTEQKFLADPFFEGDRMYRTGDLAKYLPDGRLQCLGRIDQQVKIRGYRIEPEEIEKHLKACAGVTECVVIAKCHEAGDKYLAAYYSAPEEASLAVLRESLSAKLPDYMVPEMFVYMESLPLTPNGKIDRGALPEPGYVRPKLSSSYKEADTEAQSIIAQIWQRVLNRDLVGVEDNFFELGGNSLLIVRMHWELEKRYPGLVSVADIFAYPTVSKLAGIIENRDVFKIKDLKIDRLQMPEDFFACAGGYNDGTVIRTVLGCDLYRRLKSMAYRLGRKEEDILISALIYMLSEVSGVQKLPVHISGKDREIRAESFNLEEIHDINDLIYRVSMKMESRGIDNVIPIRYLDKIRLDKDKGSVLVLYTYNFQGFQDNALRLYDIIVRAEEAEGDINFIFEYDGSKISKEKMEELIFYYMDIIEVISAVDG</sequence>
<dbReference type="Gene3D" id="3.30.300.30">
    <property type="match status" value="1"/>
</dbReference>
<keyword evidence="2" id="KW-0597">Phosphoprotein</keyword>
<dbReference type="Pfam" id="PF00550">
    <property type="entry name" value="PP-binding"/>
    <property type="match status" value="1"/>
</dbReference>
<dbReference type="Pfam" id="PF13193">
    <property type="entry name" value="AMP-binding_C"/>
    <property type="match status" value="1"/>
</dbReference>
<dbReference type="SUPFAM" id="SSF47336">
    <property type="entry name" value="ACP-like"/>
    <property type="match status" value="1"/>
</dbReference>
<accession>A0A369ADZ6</accession>
<dbReference type="FunFam" id="2.30.38.10:FF:000001">
    <property type="entry name" value="Non-ribosomal peptide synthetase PvdI"/>
    <property type="match status" value="1"/>
</dbReference>
<dbReference type="InterPro" id="IPR025110">
    <property type="entry name" value="AMP-bd_C"/>
</dbReference>
<evidence type="ECO:0000313" key="5">
    <source>
        <dbReference type="Proteomes" id="UP000253034"/>
    </source>
</evidence>
<dbReference type="PANTHER" id="PTHR45527">
    <property type="entry name" value="NONRIBOSOMAL PEPTIDE SYNTHETASE"/>
    <property type="match status" value="1"/>
</dbReference>
<dbReference type="EMBL" id="QPJT01000052">
    <property type="protein sequence ID" value="RCX07580.1"/>
    <property type="molecule type" value="Genomic_DNA"/>
</dbReference>
<gene>
    <name evidence="4" type="ORF">DFR58_1521</name>
</gene>
<evidence type="ECO:0000259" key="3">
    <source>
        <dbReference type="PROSITE" id="PS50075"/>
    </source>
</evidence>
<evidence type="ECO:0000256" key="1">
    <source>
        <dbReference type="ARBA" id="ARBA00022450"/>
    </source>
</evidence>
<dbReference type="InterPro" id="IPR042099">
    <property type="entry name" value="ANL_N_sf"/>
</dbReference>
<proteinExistence type="predicted"/>
<dbReference type="PANTHER" id="PTHR45527:SF1">
    <property type="entry name" value="FATTY ACID SYNTHASE"/>
    <property type="match status" value="1"/>
</dbReference>
<dbReference type="InterPro" id="IPR036736">
    <property type="entry name" value="ACP-like_sf"/>
</dbReference>
<dbReference type="GO" id="GO:0043041">
    <property type="term" value="P:amino acid activation for nonribosomal peptide biosynthetic process"/>
    <property type="evidence" value="ECO:0007669"/>
    <property type="project" value="TreeGrafter"/>
</dbReference>
<dbReference type="AlphaFoldDB" id="A0A369ADZ6"/>
<organism evidence="4 5">
    <name type="scientific">Anaerobacterium chartisolvens</name>
    <dbReference type="NCBI Taxonomy" id="1297424"/>
    <lineage>
        <taxon>Bacteria</taxon>
        <taxon>Bacillati</taxon>
        <taxon>Bacillota</taxon>
        <taxon>Clostridia</taxon>
        <taxon>Eubacteriales</taxon>
        <taxon>Oscillospiraceae</taxon>
        <taxon>Anaerobacterium</taxon>
    </lineage>
</organism>
<dbReference type="InterPro" id="IPR045851">
    <property type="entry name" value="AMP-bd_C_sf"/>
</dbReference>
<dbReference type="PROSITE" id="PS50075">
    <property type="entry name" value="CARRIER"/>
    <property type="match status" value="1"/>
</dbReference>
<reference evidence="4 5" key="1">
    <citation type="submission" date="2018-07" db="EMBL/GenBank/DDBJ databases">
        <title>Genomic Encyclopedia of Type Strains, Phase IV (KMG-IV): sequencing the most valuable type-strain genomes for metagenomic binning, comparative biology and taxonomic classification.</title>
        <authorList>
            <person name="Goeker M."/>
        </authorList>
    </citation>
    <scope>NUCLEOTIDE SEQUENCE [LARGE SCALE GENOMIC DNA]</scope>
    <source>
        <strain evidence="4 5">DSM 27016</strain>
    </source>
</reference>
<dbReference type="Pfam" id="PF00501">
    <property type="entry name" value="AMP-binding"/>
    <property type="match status" value="1"/>
</dbReference>
<feature type="non-terminal residue" evidence="4">
    <location>
        <position position="1"/>
    </location>
</feature>
<dbReference type="Gene3D" id="1.10.1200.10">
    <property type="entry name" value="ACP-like"/>
    <property type="match status" value="1"/>
</dbReference>
<dbReference type="InterPro" id="IPR000873">
    <property type="entry name" value="AMP-dep_synth/lig_dom"/>
</dbReference>
<dbReference type="SUPFAM" id="SSF56801">
    <property type="entry name" value="Acetyl-CoA synthetase-like"/>
    <property type="match status" value="1"/>
</dbReference>
<evidence type="ECO:0000256" key="2">
    <source>
        <dbReference type="ARBA" id="ARBA00022553"/>
    </source>
</evidence>
<dbReference type="OrthoDB" id="9778383at2"/>
<dbReference type="GO" id="GO:0044550">
    <property type="term" value="P:secondary metabolite biosynthetic process"/>
    <property type="evidence" value="ECO:0007669"/>
    <property type="project" value="TreeGrafter"/>
</dbReference>